<accession>A0A0D6Q987</accession>
<evidence type="ECO:0000313" key="2">
    <source>
        <dbReference type="Proteomes" id="UP000032683"/>
    </source>
</evidence>
<name>A0A0D6Q987_KOMXY</name>
<dbReference type="AlphaFoldDB" id="A0A0D6Q987"/>
<dbReference type="Proteomes" id="UP000032683">
    <property type="component" value="Unassembled WGS sequence"/>
</dbReference>
<organism evidence="1 2">
    <name type="scientific">Komagataeibacter xylinus NBRC 13693</name>
    <dbReference type="NCBI Taxonomy" id="1234668"/>
    <lineage>
        <taxon>Bacteria</taxon>
        <taxon>Pseudomonadati</taxon>
        <taxon>Pseudomonadota</taxon>
        <taxon>Alphaproteobacteria</taxon>
        <taxon>Acetobacterales</taxon>
        <taxon>Acetobacteraceae</taxon>
        <taxon>Komagataeibacter</taxon>
    </lineage>
</organism>
<dbReference type="EMBL" id="BANJ01000023">
    <property type="protein sequence ID" value="GAN99540.1"/>
    <property type="molecule type" value="Genomic_DNA"/>
</dbReference>
<protein>
    <submittedName>
        <fullName evidence="1">Uncharacterized protein</fullName>
    </submittedName>
</protein>
<sequence>MHDIGSDMANAVAMPDDFVGGRRQAVSRPGTANHGRFITISGMRQGGVEDAYTWAAVHAMGGAYRAGWLNPDLGDR</sequence>
<evidence type="ECO:0000313" key="1">
    <source>
        <dbReference type="EMBL" id="GAN99540.1"/>
    </source>
</evidence>
<proteinExistence type="predicted"/>
<comment type="caution">
    <text evidence="1">The sequence shown here is derived from an EMBL/GenBank/DDBJ whole genome shotgun (WGS) entry which is preliminary data.</text>
</comment>
<reference evidence="1 2" key="1">
    <citation type="submission" date="2012-11" db="EMBL/GenBank/DDBJ databases">
        <title>Whole genome sequence of Gluconacetobacter xylinus NBRC 13693.</title>
        <authorList>
            <person name="Azuma Y."/>
            <person name="Higashiura N."/>
            <person name="Hirakawa H."/>
            <person name="Matsushita K."/>
        </authorList>
    </citation>
    <scope>NUCLEOTIDE SEQUENCE [LARGE SCALE GENOMIC DNA]</scope>
    <source>
        <strain evidence="1 2">NBRC 13693</strain>
    </source>
</reference>
<gene>
    <name evidence="1" type="ORF">Gxy13693_023_012</name>
</gene>